<reference evidence="1 2" key="1">
    <citation type="submission" date="2024-01" db="EMBL/GenBank/DDBJ databases">
        <title>The complete chloroplast genome sequence of Lithospermum erythrorhizon: insights into the phylogenetic relationship among Boraginaceae species and the maternal lineages of purple gromwells.</title>
        <authorList>
            <person name="Okada T."/>
            <person name="Watanabe K."/>
        </authorList>
    </citation>
    <scope>NUCLEOTIDE SEQUENCE [LARGE SCALE GENOMIC DNA]</scope>
</reference>
<dbReference type="SUPFAM" id="SSF50249">
    <property type="entry name" value="Nucleic acid-binding proteins"/>
    <property type="match status" value="1"/>
</dbReference>
<evidence type="ECO:0000313" key="2">
    <source>
        <dbReference type="Proteomes" id="UP001454036"/>
    </source>
</evidence>
<dbReference type="Proteomes" id="UP001454036">
    <property type="component" value="Unassembled WGS sequence"/>
</dbReference>
<proteinExistence type="predicted"/>
<dbReference type="InterPro" id="IPR012340">
    <property type="entry name" value="NA-bd_OB-fold"/>
</dbReference>
<accession>A0AAV3QCJ1</accession>
<dbReference type="Gene3D" id="2.40.50.140">
    <property type="entry name" value="Nucleic acid-binding proteins"/>
    <property type="match status" value="1"/>
</dbReference>
<dbReference type="AlphaFoldDB" id="A0AAV3QCJ1"/>
<dbReference type="EMBL" id="BAABME010004283">
    <property type="protein sequence ID" value="GAA0161809.1"/>
    <property type="molecule type" value="Genomic_DNA"/>
</dbReference>
<organism evidence="1 2">
    <name type="scientific">Lithospermum erythrorhizon</name>
    <name type="common">Purple gromwell</name>
    <name type="synonym">Lithospermum officinale var. erythrorhizon</name>
    <dbReference type="NCBI Taxonomy" id="34254"/>
    <lineage>
        <taxon>Eukaryota</taxon>
        <taxon>Viridiplantae</taxon>
        <taxon>Streptophyta</taxon>
        <taxon>Embryophyta</taxon>
        <taxon>Tracheophyta</taxon>
        <taxon>Spermatophyta</taxon>
        <taxon>Magnoliopsida</taxon>
        <taxon>eudicotyledons</taxon>
        <taxon>Gunneridae</taxon>
        <taxon>Pentapetalae</taxon>
        <taxon>asterids</taxon>
        <taxon>lamiids</taxon>
        <taxon>Boraginales</taxon>
        <taxon>Boraginaceae</taxon>
        <taxon>Boraginoideae</taxon>
        <taxon>Lithospermeae</taxon>
        <taxon>Lithospermum</taxon>
    </lineage>
</organism>
<keyword evidence="2" id="KW-1185">Reference proteome</keyword>
<gene>
    <name evidence="1" type="ORF">LIER_18042</name>
</gene>
<name>A0AAV3QCJ1_LITER</name>
<comment type="caution">
    <text evidence="1">The sequence shown here is derived from an EMBL/GenBank/DDBJ whole genome shotgun (WGS) entry which is preliminary data.</text>
</comment>
<sequence>MGDPIQLIPQITTQSKNWIVRITVTESIPIMICSTGSKLKRNVFTDNEGNEVMEAIYGHDMDVLDLMINHHDVYDISNADVKITDPKYQIITNPFQWTIWHHTLIRSLPEASPNLQYFLNSLTSFSLISYAKRAGSKSADIMGIIIDADEMKQVKYGQNNVQHFTFIDTEKIPICVIL</sequence>
<protein>
    <submittedName>
        <fullName evidence="1">Uncharacterized protein</fullName>
    </submittedName>
</protein>
<evidence type="ECO:0000313" key="1">
    <source>
        <dbReference type="EMBL" id="GAA0161809.1"/>
    </source>
</evidence>